<feature type="region of interest" description="Disordered" evidence="6">
    <location>
        <begin position="1819"/>
        <end position="1852"/>
    </location>
</feature>
<evidence type="ECO:0000313" key="10">
    <source>
        <dbReference type="Proteomes" id="UP001642483"/>
    </source>
</evidence>
<keyword evidence="10" id="KW-1185">Reference proteome</keyword>
<gene>
    <name evidence="9" type="ORF">CVLEPA_LOCUS18328</name>
</gene>
<keyword evidence="4" id="KW-0862">Zinc</keyword>
<feature type="compositionally biased region" description="Basic and acidic residues" evidence="6">
    <location>
        <begin position="47"/>
        <end position="62"/>
    </location>
</feature>
<feature type="compositionally biased region" description="Basic residues" evidence="6">
    <location>
        <begin position="1098"/>
        <end position="1115"/>
    </location>
</feature>
<dbReference type="InterPro" id="IPR019786">
    <property type="entry name" value="Zinc_finger_PHD-type_CS"/>
</dbReference>
<feature type="compositionally biased region" description="Basic and acidic residues" evidence="6">
    <location>
        <begin position="661"/>
        <end position="686"/>
    </location>
</feature>
<feature type="region of interest" description="Disordered" evidence="6">
    <location>
        <begin position="1557"/>
        <end position="1790"/>
    </location>
</feature>
<keyword evidence="1" id="KW-0479">Metal-binding</keyword>
<feature type="compositionally biased region" description="Polar residues" evidence="6">
    <location>
        <begin position="853"/>
        <end position="864"/>
    </location>
</feature>
<comment type="caution">
    <text evidence="9">The sequence shown here is derived from an EMBL/GenBank/DDBJ whole genome shotgun (WGS) entry which is preliminary data.</text>
</comment>
<evidence type="ECO:0000256" key="5">
    <source>
        <dbReference type="PROSITE-ProRule" id="PRU00146"/>
    </source>
</evidence>
<evidence type="ECO:0000256" key="4">
    <source>
        <dbReference type="ARBA" id="ARBA00022833"/>
    </source>
</evidence>
<protein>
    <recommendedName>
        <fullName evidence="11">Jade</fullName>
    </recommendedName>
</protein>
<feature type="region of interest" description="Disordered" evidence="6">
    <location>
        <begin position="730"/>
        <end position="1174"/>
    </location>
</feature>
<feature type="compositionally biased region" description="Polar residues" evidence="6">
    <location>
        <begin position="1569"/>
        <end position="1586"/>
    </location>
</feature>
<feature type="compositionally biased region" description="Basic and acidic residues" evidence="6">
    <location>
        <begin position="1376"/>
        <end position="1386"/>
    </location>
</feature>
<dbReference type="SMART" id="SM00249">
    <property type="entry name" value="PHD"/>
    <property type="match status" value="2"/>
</dbReference>
<feature type="region of interest" description="Disordered" evidence="6">
    <location>
        <begin position="472"/>
        <end position="492"/>
    </location>
</feature>
<accession>A0ABP0G3I1</accession>
<feature type="domain" description="PHD-type" evidence="8">
    <location>
        <begin position="351"/>
        <end position="471"/>
    </location>
</feature>
<feature type="compositionally biased region" description="Basic and acidic residues" evidence="6">
    <location>
        <begin position="868"/>
        <end position="877"/>
    </location>
</feature>
<dbReference type="InterPro" id="IPR013083">
    <property type="entry name" value="Znf_RING/FYVE/PHD"/>
</dbReference>
<feature type="compositionally biased region" description="Basic and acidic residues" evidence="6">
    <location>
        <begin position="836"/>
        <end position="851"/>
    </location>
</feature>
<keyword evidence="3 5" id="KW-0863">Zinc-finger</keyword>
<dbReference type="InterPro" id="IPR050701">
    <property type="entry name" value="Histone_Mod_Regulator"/>
</dbReference>
<evidence type="ECO:0000259" key="7">
    <source>
        <dbReference type="PROSITE" id="PS50016"/>
    </source>
</evidence>
<name>A0ABP0G3I1_CLALP</name>
<dbReference type="Gene3D" id="3.30.40.10">
    <property type="entry name" value="Zinc/RING finger domain, C3HC4 (zinc finger)"/>
    <property type="match status" value="2"/>
</dbReference>
<feature type="compositionally biased region" description="Basic and acidic residues" evidence="6">
    <location>
        <begin position="1339"/>
        <end position="1352"/>
    </location>
</feature>
<dbReference type="InterPro" id="IPR019787">
    <property type="entry name" value="Znf_PHD-finger"/>
</dbReference>
<feature type="compositionally biased region" description="Basic residues" evidence="6">
    <location>
        <begin position="1353"/>
        <end position="1371"/>
    </location>
</feature>
<dbReference type="Proteomes" id="UP001642483">
    <property type="component" value="Unassembled WGS sequence"/>
</dbReference>
<feature type="compositionally biased region" description="Low complexity" evidence="6">
    <location>
        <begin position="949"/>
        <end position="960"/>
    </location>
</feature>
<dbReference type="Pfam" id="PF13832">
    <property type="entry name" value="zf-HC5HC2H_2"/>
    <property type="match status" value="1"/>
</dbReference>
<feature type="compositionally biased region" description="Polar residues" evidence="6">
    <location>
        <begin position="786"/>
        <end position="799"/>
    </location>
</feature>
<dbReference type="PROSITE" id="PS50016">
    <property type="entry name" value="ZF_PHD_2"/>
    <property type="match status" value="1"/>
</dbReference>
<dbReference type="CDD" id="cd15573">
    <property type="entry name" value="PHD_JADE"/>
    <property type="match status" value="1"/>
</dbReference>
<feature type="region of interest" description="Disordered" evidence="6">
    <location>
        <begin position="1262"/>
        <end position="1299"/>
    </location>
</feature>
<evidence type="ECO:0000256" key="2">
    <source>
        <dbReference type="ARBA" id="ARBA00022737"/>
    </source>
</evidence>
<evidence type="ECO:0000256" key="1">
    <source>
        <dbReference type="ARBA" id="ARBA00022723"/>
    </source>
</evidence>
<feature type="compositionally biased region" description="Polar residues" evidence="6">
    <location>
        <begin position="1726"/>
        <end position="1748"/>
    </location>
</feature>
<feature type="region of interest" description="Disordered" evidence="6">
    <location>
        <begin position="115"/>
        <end position="138"/>
    </location>
</feature>
<feature type="compositionally biased region" description="Basic residues" evidence="6">
    <location>
        <begin position="126"/>
        <end position="138"/>
    </location>
</feature>
<dbReference type="SUPFAM" id="SSF57903">
    <property type="entry name" value="FYVE/PHD zinc finger"/>
    <property type="match status" value="1"/>
</dbReference>
<dbReference type="PROSITE" id="PS51805">
    <property type="entry name" value="EPHD"/>
    <property type="match status" value="1"/>
</dbReference>
<dbReference type="EMBL" id="CAWYQH010000102">
    <property type="protein sequence ID" value="CAK8686387.1"/>
    <property type="molecule type" value="Genomic_DNA"/>
</dbReference>
<dbReference type="InterPro" id="IPR011011">
    <property type="entry name" value="Znf_FYVE_PHD"/>
</dbReference>
<evidence type="ECO:0000313" key="9">
    <source>
        <dbReference type="EMBL" id="CAK8686387.1"/>
    </source>
</evidence>
<dbReference type="PROSITE" id="PS01359">
    <property type="entry name" value="ZF_PHD_1"/>
    <property type="match status" value="1"/>
</dbReference>
<dbReference type="InterPro" id="IPR034732">
    <property type="entry name" value="EPHD"/>
</dbReference>
<reference evidence="9 10" key="1">
    <citation type="submission" date="2024-02" db="EMBL/GenBank/DDBJ databases">
        <authorList>
            <person name="Daric V."/>
            <person name="Darras S."/>
        </authorList>
    </citation>
    <scope>NUCLEOTIDE SEQUENCE [LARGE SCALE GENOMIC DNA]</scope>
</reference>
<evidence type="ECO:0000259" key="8">
    <source>
        <dbReference type="PROSITE" id="PS51805"/>
    </source>
</evidence>
<dbReference type="InterPro" id="IPR019542">
    <property type="entry name" value="Enhancer_polycomb-like_N"/>
</dbReference>
<sequence>MSSALAMTSSERKCSRLRLPSVPSCDDVTIAVGCSGSLLMESPETDFLSRTRSKEDERRSDGDDNNNNNRSASAYLSKLLDSKDFSNDLDVSPSVFNDSDPNNFSYVSMKSMTPVNGRTLLPSKSASKKNSRQSHRHKPAEVFRKDLISAMKIPDTSQLLQEEYWLMQDPWRIEWEKGVQVPVNPKSIPSKNVRLVPKETHGDFRLPRKMVKSSPDPSDKDMINLNILADTTCRYDLDEMDVCWLKEINKERKFMGMQPLDEFSMEQIMEELETQCHENMQIAIQTKEGLGIEYDEDVVCDVCRLPDCEEGNEMVFCDGCNLCVHQACYGILKVPEGSWLCRPCSLGIRGSAVCILCDRKGGAMKSTRSGNKWAHVSCALWIPEISIADPERMEPITKVSHVPASRWSLLCNLCKERVGACIQCSVKHCVTAYHVTCAIEAKLDMIADCPDKESDFADDAVIFRSYCKKHSKNRKDSDDEEERSDEERRSQRHHRIMELEEEFYTLVKASAVEDTLSVPIETAQQVMDYWKLKRKSNFNRPLITPKHEEDTALAEAAETNLQRRLRMFTHLRQDLERVRNLCYMIGRREKTKRATVKNMESVFLTQMKLLERRMCHDEHYDTRRMVVTLQKSSKPQVCELARKESLLLAKTPEWTQSSERSNMETNEREVEAVEQVKDEAEDKDAGNIENDEPEKVPVVPSKNGLHRKAFLSATRKREALLQKKCTLKPTEVSKDVSSRTPLRSQRKRSLQTNSESDAESENREPESTAGTTRKMRRAKAQAWTAWRSQGASASPSAFTVKTDKTVDAGFNEPPARVKKSDSSESSRTRSTQVLTRSERNKSEVKDAEKRRSSVNNESIQSNNGHLIVKWDSDKNDNPDIMQRSPKVSLERTALPERRLRSSRSKSSNSQNDEKLSDKEVKLSSLKSRNEDSTRTPSMTTGPATRSHCSSTSTGSNETSTRPPKRLAASNAKNESGALARSCDSSGESGEKGMSHGQGLRRKRTFPRQEESSSKKENLKRNKRSKAVTSPDPDSGVMLSISNIQKDEDDGGYRGDMDESDSDTSCPSRHKIKHPASSGDGRLLKRVSGSEDSAPVGRRQQKISPLKRKRSRTRYNRPRESTNVLFKGFMDVESNDMKKSPSAPPSSTNLPSPKEPKNEHAAGDLPEVNTEHNPASSVVGGLDLKVSDPSLIPPYHLQYKPPYMNAMHYQAALLQTTGLCPQAHMTGMPCLPPNVYYPVPPYAMWPPHAGAGQAPYPLMMHQNIPSGSQDNNSPTLVLPDSTLSPESQQKPAIVNQTSEQLADDSTVVSLASGLQPQDGSSSVLCKVDAPASSCIEPETKLPIKSEVNHSDSNKKKKHKKSKKKKKKKRKRQSSIESRQDSYSEVDRLSSGSGYDEYCVEYCSTLPTNPPEDEENLSVDESRNNSSEHPTNSSFEEVTPAEPHNKLLLKIDKKMLTLSEVKESSDRSSEENQRDTDPNEDEKGIIMPLKLKLCGQKSDRTLRGGLVAREYQILEPNASSVSNDMEDGNKTEEDVDNKVCIRGQAALCRLGRTTAPATVKSGRTRHLETLETGQNSSNISMGESGSQPQLPPVDESCCSKKVPSEPRKRGRPRKVPRSASKSNTSSNTSTSVSLPTSSAVGNLSVDASQDKIRPAPPFSPSSLQPERHWKKRKVREHETSVTTETTPDDVGMASNLFPEILRRISSPPGETSGINSSSSALQKPQEPTPSTAKSSSPDKTLHTVENQVSNEKPKYSKSSPKRHEPSLAAEKFNSGKVSRSEAADGLPPVSPYKFTVSSKFQKKTSVPSGSESSEKLSALNRLITNKNQPKRTTAESKKPGQSVNDPYEFADFGS</sequence>
<feature type="region of interest" description="Disordered" evidence="6">
    <location>
        <begin position="45"/>
        <end position="71"/>
    </location>
</feature>
<evidence type="ECO:0008006" key="11">
    <source>
        <dbReference type="Google" id="ProtNLM"/>
    </source>
</evidence>
<feature type="region of interest" description="Disordered" evidence="6">
    <location>
        <begin position="651"/>
        <end position="703"/>
    </location>
</feature>
<feature type="domain" description="PHD-type" evidence="7">
    <location>
        <begin position="297"/>
        <end position="347"/>
    </location>
</feature>
<feature type="compositionally biased region" description="Basic and acidic residues" evidence="6">
    <location>
        <begin position="818"/>
        <end position="827"/>
    </location>
</feature>
<feature type="region of interest" description="Disordered" evidence="6">
    <location>
        <begin position="1457"/>
        <end position="1482"/>
    </location>
</feature>
<feature type="compositionally biased region" description="Low complexity" evidence="6">
    <location>
        <begin position="1615"/>
        <end position="1636"/>
    </location>
</feature>
<feature type="compositionally biased region" description="Basic and acidic residues" evidence="6">
    <location>
        <begin position="911"/>
        <end position="933"/>
    </location>
</feature>
<evidence type="ECO:0000256" key="3">
    <source>
        <dbReference type="ARBA" id="ARBA00022771"/>
    </source>
</evidence>
<evidence type="ECO:0000256" key="6">
    <source>
        <dbReference type="SAM" id="MobiDB-lite"/>
    </source>
</evidence>
<dbReference type="InterPro" id="IPR001965">
    <property type="entry name" value="Znf_PHD"/>
</dbReference>
<feature type="compositionally biased region" description="Polar residues" evidence="6">
    <location>
        <begin position="1820"/>
        <end position="1829"/>
    </location>
</feature>
<feature type="compositionally biased region" description="Basic and acidic residues" evidence="6">
    <location>
        <begin position="1006"/>
        <end position="1019"/>
    </location>
</feature>
<feature type="compositionally biased region" description="Polar residues" evidence="6">
    <location>
        <begin position="1422"/>
        <end position="1434"/>
    </location>
</feature>
<proteinExistence type="predicted"/>
<dbReference type="Pfam" id="PF10513">
    <property type="entry name" value="EPL1"/>
    <property type="match status" value="1"/>
</dbReference>
<dbReference type="PANTHER" id="PTHR13793">
    <property type="entry name" value="PHD FINGER PROTEINS"/>
    <property type="match status" value="1"/>
</dbReference>
<feature type="region of interest" description="Disordered" evidence="6">
    <location>
        <begin position="1339"/>
        <end position="1441"/>
    </location>
</feature>
<feature type="compositionally biased region" description="Polar residues" evidence="6">
    <location>
        <begin position="934"/>
        <end position="948"/>
    </location>
</feature>
<organism evidence="9 10">
    <name type="scientific">Clavelina lepadiformis</name>
    <name type="common">Light-bulb sea squirt</name>
    <name type="synonym">Ascidia lepadiformis</name>
    <dbReference type="NCBI Taxonomy" id="159417"/>
    <lineage>
        <taxon>Eukaryota</taxon>
        <taxon>Metazoa</taxon>
        <taxon>Chordata</taxon>
        <taxon>Tunicata</taxon>
        <taxon>Ascidiacea</taxon>
        <taxon>Aplousobranchia</taxon>
        <taxon>Clavelinidae</taxon>
        <taxon>Clavelina</taxon>
    </lineage>
</organism>
<dbReference type="Pfam" id="PF13831">
    <property type="entry name" value="PHD_2"/>
    <property type="match status" value="1"/>
</dbReference>
<dbReference type="PANTHER" id="PTHR13793:SF160">
    <property type="entry name" value="PHD FINGER PROTEIN RHINOCEROS"/>
    <property type="match status" value="1"/>
</dbReference>
<feature type="compositionally biased region" description="Polar residues" evidence="6">
    <location>
        <begin position="1706"/>
        <end position="1720"/>
    </location>
</feature>
<keyword evidence="2" id="KW-0677">Repeat</keyword>